<dbReference type="GO" id="GO:0005826">
    <property type="term" value="C:actomyosin contractile ring"/>
    <property type="evidence" value="ECO:0007669"/>
    <property type="project" value="TreeGrafter"/>
</dbReference>
<feature type="compositionally biased region" description="Low complexity" evidence="1">
    <location>
        <begin position="71"/>
        <end position="83"/>
    </location>
</feature>
<dbReference type="PANTHER" id="PTHR21538:SF24">
    <property type="entry name" value="PH DOMAIN-CONTAINING PROTEIN"/>
    <property type="match status" value="1"/>
</dbReference>
<feature type="region of interest" description="Disordered" evidence="1">
    <location>
        <begin position="68"/>
        <end position="91"/>
    </location>
</feature>
<dbReference type="GO" id="GO:0000281">
    <property type="term" value="P:mitotic cytokinesis"/>
    <property type="evidence" value="ECO:0007669"/>
    <property type="project" value="TreeGrafter"/>
</dbReference>
<dbReference type="EMBL" id="CABIJS010000044">
    <property type="protein sequence ID" value="VUZ40833.1"/>
    <property type="molecule type" value="Genomic_DNA"/>
</dbReference>
<protein>
    <recommendedName>
        <fullName evidence="2">Anillin homology domain-containing protein</fullName>
    </recommendedName>
</protein>
<gene>
    <name evidence="3" type="ORF">WMSIL1_LOCUS1936</name>
</gene>
<dbReference type="GO" id="GO:0000915">
    <property type="term" value="P:actomyosin contractile ring assembly"/>
    <property type="evidence" value="ECO:0007669"/>
    <property type="project" value="TreeGrafter"/>
</dbReference>
<sequence>MSRFARQNTMSKDPKLQEDIDRNLKLREGAARILGMAANTLQRLDAAKTILVSNARLVVSMQKLQREKTNEATAANTPDANNNSGASPLNSSGKELGNCKATLCLSGIRIPLLWKDTSLTPNASATLNRLLDPDYQWTLANLGGGYSSSTLTRHQRPLSAVLSSMGNSNGESAGEWCSAFCIVRVGDQIRETRLLCEVRPGASDLEFDDVLTFEKVQPDFECIIEVFGYQGTDQGSMSFLRRRYRTDTESLAHRNSVFLGTLTPEYIKDSKKGQRVSVPTSSPAFDCCFTLVARYTATLADLGSKVSAHQLELLSAQNHNASLSHLFFSSSSSSSSNMNSSSVNTLLSTVSAYPTSEDALPLFGPICFSLTAQPDSVHKSIRCGLLWVRTVNDESQTNEAKLYFCELKNQRLYARVVKPSERKANLSPMKGESISFSNSLSEVRLRNSKVDRPRKPQTKWDFVVKIDAYTKFLDYEPVSRQLPLFLKSLTVEERDHLVNSSKPAKEDKEEPPKPKPRRSMSLGGFVIPPLAASSPTKVGVMVKHGSPSFKGKENDANGPKNNRNSAFPRIQSMNEVQKAQPLSHNLIHNLARKMPTLCIASRLCVGNQNLSLEDGDEESEDGEREVTLQMAAFDPLPSATADGGTEACGPLLDWISAMKEHIEEQEKWGVDSFGQELYIPEATSLTKHGTIIRASTIPEVPTDSLEALDRTPEEISTSPVSVF</sequence>
<evidence type="ECO:0000259" key="2">
    <source>
        <dbReference type="Pfam" id="PF08174"/>
    </source>
</evidence>
<evidence type="ECO:0000313" key="3">
    <source>
        <dbReference type="EMBL" id="VUZ40833.1"/>
    </source>
</evidence>
<dbReference type="AlphaFoldDB" id="A0A564Y2Q9"/>
<keyword evidence="4" id="KW-1185">Reference proteome</keyword>
<dbReference type="Pfam" id="PF08174">
    <property type="entry name" value="Anillin"/>
    <property type="match status" value="1"/>
</dbReference>
<evidence type="ECO:0000256" key="1">
    <source>
        <dbReference type="SAM" id="MobiDB-lite"/>
    </source>
</evidence>
<feature type="region of interest" description="Disordered" evidence="1">
    <location>
        <begin position="496"/>
        <end position="522"/>
    </location>
</feature>
<name>A0A564Y2Q9_HYMDI</name>
<dbReference type="PANTHER" id="PTHR21538">
    <property type="entry name" value="ANILLIN/RHOTEKIN RTKN"/>
    <property type="match status" value="1"/>
</dbReference>
<dbReference type="GO" id="GO:0031106">
    <property type="term" value="P:septin ring organization"/>
    <property type="evidence" value="ECO:0007669"/>
    <property type="project" value="TreeGrafter"/>
</dbReference>
<dbReference type="Proteomes" id="UP000321570">
    <property type="component" value="Unassembled WGS sequence"/>
</dbReference>
<organism evidence="3 4">
    <name type="scientific">Hymenolepis diminuta</name>
    <name type="common">Rat tapeworm</name>
    <dbReference type="NCBI Taxonomy" id="6216"/>
    <lineage>
        <taxon>Eukaryota</taxon>
        <taxon>Metazoa</taxon>
        <taxon>Spiralia</taxon>
        <taxon>Lophotrochozoa</taxon>
        <taxon>Platyhelminthes</taxon>
        <taxon>Cestoda</taxon>
        <taxon>Eucestoda</taxon>
        <taxon>Cyclophyllidea</taxon>
        <taxon>Hymenolepididae</taxon>
        <taxon>Hymenolepis</taxon>
    </lineage>
</organism>
<feature type="compositionally biased region" description="Basic and acidic residues" evidence="1">
    <location>
        <begin position="496"/>
        <end position="513"/>
    </location>
</feature>
<proteinExistence type="predicted"/>
<reference evidence="3 4" key="1">
    <citation type="submission" date="2019-07" db="EMBL/GenBank/DDBJ databases">
        <authorList>
            <person name="Jastrzebski P J."/>
            <person name="Paukszto L."/>
            <person name="Jastrzebski P J."/>
        </authorList>
    </citation>
    <scope>NUCLEOTIDE SEQUENCE [LARGE SCALE GENOMIC DNA]</scope>
    <source>
        <strain evidence="3 4">WMS-il1</strain>
    </source>
</reference>
<dbReference type="InterPro" id="IPR051364">
    <property type="entry name" value="Cytokinesis/Rho-signaling"/>
</dbReference>
<feature type="domain" description="Anillin homology" evidence="2">
    <location>
        <begin position="155"/>
        <end position="301"/>
    </location>
</feature>
<evidence type="ECO:0000313" key="4">
    <source>
        <dbReference type="Proteomes" id="UP000321570"/>
    </source>
</evidence>
<feature type="region of interest" description="Disordered" evidence="1">
    <location>
        <begin position="544"/>
        <end position="566"/>
    </location>
</feature>
<dbReference type="InterPro" id="IPR012966">
    <property type="entry name" value="AHD"/>
</dbReference>
<accession>A0A564Y2Q9</accession>